<dbReference type="RefSeq" id="WP_369233937.1">
    <property type="nucleotide sequence ID" value="NZ_CP163435.1"/>
</dbReference>
<evidence type="ECO:0000256" key="1">
    <source>
        <dbReference type="SAM" id="MobiDB-lite"/>
    </source>
</evidence>
<proteinExistence type="predicted"/>
<protein>
    <submittedName>
        <fullName evidence="2">Uncharacterized protein</fullName>
    </submittedName>
</protein>
<organism evidence="2">
    <name type="scientific">Streptomyces sp. R21</name>
    <dbReference type="NCBI Taxonomy" id="3238627"/>
    <lineage>
        <taxon>Bacteria</taxon>
        <taxon>Bacillati</taxon>
        <taxon>Actinomycetota</taxon>
        <taxon>Actinomycetes</taxon>
        <taxon>Kitasatosporales</taxon>
        <taxon>Streptomycetaceae</taxon>
        <taxon>Streptomyces</taxon>
    </lineage>
</organism>
<dbReference type="EMBL" id="CP163435">
    <property type="protein sequence ID" value="XDQ26684.1"/>
    <property type="molecule type" value="Genomic_DNA"/>
</dbReference>
<sequence>MNETPAHGTPAQGTPAPDSTPSLRAYLGLYAAGFVEREQMLAHVAAWPFEEEEGLDEGHPEPTHQDNTLSVVSAARLLGQLTREDLEEIQRRIDRAREWERDRADGTDPRP</sequence>
<reference evidence="2" key="1">
    <citation type="submission" date="2024-07" db="EMBL/GenBank/DDBJ databases">
        <authorList>
            <person name="Yu S.T."/>
        </authorList>
    </citation>
    <scope>NUCLEOTIDE SEQUENCE</scope>
    <source>
        <strain evidence="2">R21</strain>
    </source>
</reference>
<evidence type="ECO:0000313" key="2">
    <source>
        <dbReference type="EMBL" id="XDQ26684.1"/>
    </source>
</evidence>
<name>A0AB39P8J1_9ACTN</name>
<dbReference type="AlphaFoldDB" id="A0AB39P8J1"/>
<gene>
    <name evidence="2" type="ORF">AB5J56_19095</name>
</gene>
<feature type="region of interest" description="Disordered" evidence="1">
    <location>
        <begin position="1"/>
        <end position="22"/>
    </location>
</feature>
<accession>A0AB39P8J1</accession>